<comment type="caution">
    <text evidence="1">The sequence shown here is derived from an EMBL/GenBank/DDBJ whole genome shotgun (WGS) entry which is preliminary data.</text>
</comment>
<organism evidence="1 2">
    <name type="scientific">Lithospermum erythrorhizon</name>
    <name type="common">Purple gromwell</name>
    <name type="synonym">Lithospermum officinale var. erythrorhizon</name>
    <dbReference type="NCBI Taxonomy" id="34254"/>
    <lineage>
        <taxon>Eukaryota</taxon>
        <taxon>Viridiplantae</taxon>
        <taxon>Streptophyta</taxon>
        <taxon>Embryophyta</taxon>
        <taxon>Tracheophyta</taxon>
        <taxon>Spermatophyta</taxon>
        <taxon>Magnoliopsida</taxon>
        <taxon>eudicotyledons</taxon>
        <taxon>Gunneridae</taxon>
        <taxon>Pentapetalae</taxon>
        <taxon>asterids</taxon>
        <taxon>lamiids</taxon>
        <taxon>Boraginales</taxon>
        <taxon>Boraginaceae</taxon>
        <taxon>Boraginoideae</taxon>
        <taxon>Lithospermeae</taxon>
        <taxon>Lithospermum</taxon>
    </lineage>
</organism>
<dbReference type="Proteomes" id="UP001454036">
    <property type="component" value="Unassembled WGS sequence"/>
</dbReference>
<proteinExistence type="predicted"/>
<evidence type="ECO:0000313" key="2">
    <source>
        <dbReference type="Proteomes" id="UP001454036"/>
    </source>
</evidence>
<protein>
    <submittedName>
        <fullName evidence="1">Uncharacterized protein</fullName>
    </submittedName>
</protein>
<name>A0AAV3QW08_LITER</name>
<keyword evidence="2" id="KW-1185">Reference proteome</keyword>
<reference evidence="1 2" key="1">
    <citation type="submission" date="2024-01" db="EMBL/GenBank/DDBJ databases">
        <title>The complete chloroplast genome sequence of Lithospermum erythrorhizon: insights into the phylogenetic relationship among Boraginaceae species and the maternal lineages of purple gromwells.</title>
        <authorList>
            <person name="Okada T."/>
            <person name="Watanabe K."/>
        </authorList>
    </citation>
    <scope>NUCLEOTIDE SEQUENCE [LARGE SCALE GENOMIC DNA]</scope>
</reference>
<gene>
    <name evidence="1" type="ORF">LIER_22183</name>
</gene>
<accession>A0AAV3QW08</accession>
<dbReference type="EMBL" id="BAABME010006000">
    <property type="protein sequence ID" value="GAA0167196.1"/>
    <property type="molecule type" value="Genomic_DNA"/>
</dbReference>
<sequence length="308" mass="34672">MIINDDEANARCRFIHNRRIDAEEMMFEVTNKNIDIMGILEDACVMTTVEIIGLFQTKLVRRVISNRNDDDSNNGKFHKGEEDNIVVIEKTDIVEIVIPSVDVTTGKEKTVTNHSDILNDVNLGVGNIKSLDETTPSAEELYSVIGDDVEHVVIGGDTTQNSGPNHTGEVSSLITNVEDKNSISKGNVLGIDEVILHNDWMLVEDLVSNVRDFSQSIINDAHDPLENTKERRIKNHGAESVVQPTTIDSWHLEDEFRASRKSIFVMMRKWLASTDTINGRRSRRKNIPRNISHVPINDTSRRMMQGVT</sequence>
<dbReference type="AlphaFoldDB" id="A0AAV3QW08"/>
<evidence type="ECO:0000313" key="1">
    <source>
        <dbReference type="EMBL" id="GAA0167196.1"/>
    </source>
</evidence>